<dbReference type="EMBL" id="BKCJ011375870">
    <property type="protein sequence ID" value="GFD27292.1"/>
    <property type="molecule type" value="Genomic_DNA"/>
</dbReference>
<organism evidence="1">
    <name type="scientific">Tanacetum cinerariifolium</name>
    <name type="common">Dalmatian daisy</name>
    <name type="synonym">Chrysanthemum cinerariifolium</name>
    <dbReference type="NCBI Taxonomy" id="118510"/>
    <lineage>
        <taxon>Eukaryota</taxon>
        <taxon>Viridiplantae</taxon>
        <taxon>Streptophyta</taxon>
        <taxon>Embryophyta</taxon>
        <taxon>Tracheophyta</taxon>
        <taxon>Spermatophyta</taxon>
        <taxon>Magnoliopsida</taxon>
        <taxon>eudicotyledons</taxon>
        <taxon>Gunneridae</taxon>
        <taxon>Pentapetalae</taxon>
        <taxon>asterids</taxon>
        <taxon>campanulids</taxon>
        <taxon>Asterales</taxon>
        <taxon>Asteraceae</taxon>
        <taxon>Asteroideae</taxon>
        <taxon>Anthemideae</taxon>
        <taxon>Anthemidinae</taxon>
        <taxon>Tanacetum</taxon>
    </lineage>
</organism>
<evidence type="ECO:0000313" key="1">
    <source>
        <dbReference type="EMBL" id="GFD27292.1"/>
    </source>
</evidence>
<proteinExistence type="predicted"/>
<reference evidence="1" key="1">
    <citation type="journal article" date="2019" name="Sci. Rep.">
        <title>Draft genome of Tanacetum cinerariifolium, the natural source of mosquito coil.</title>
        <authorList>
            <person name="Yamashiro T."/>
            <person name="Shiraishi A."/>
            <person name="Satake H."/>
            <person name="Nakayama K."/>
        </authorList>
    </citation>
    <scope>NUCLEOTIDE SEQUENCE</scope>
</reference>
<dbReference type="AlphaFoldDB" id="A0A699UVA9"/>
<sequence length="47" mass="4557">GFVQLFAGGAVGGVARNASRERVAVGGALVHSIAVVGAAARRLVVGL</sequence>
<accession>A0A699UVA9</accession>
<gene>
    <name evidence="1" type="ORF">Tci_899261</name>
</gene>
<name>A0A699UVA9_TANCI</name>
<feature type="non-terminal residue" evidence="1">
    <location>
        <position position="1"/>
    </location>
</feature>
<protein>
    <submittedName>
        <fullName evidence="1">Uncharacterized protein</fullName>
    </submittedName>
</protein>
<comment type="caution">
    <text evidence="1">The sequence shown here is derived from an EMBL/GenBank/DDBJ whole genome shotgun (WGS) entry which is preliminary data.</text>
</comment>